<dbReference type="SUPFAM" id="SSF53187">
    <property type="entry name" value="Zn-dependent exopeptidases"/>
    <property type="match status" value="1"/>
</dbReference>
<organism evidence="1 2">
    <name type="scientific">Pseudoduganella albidiflava</name>
    <dbReference type="NCBI Taxonomy" id="321983"/>
    <lineage>
        <taxon>Bacteria</taxon>
        <taxon>Pseudomonadati</taxon>
        <taxon>Pseudomonadota</taxon>
        <taxon>Betaproteobacteria</taxon>
        <taxon>Burkholderiales</taxon>
        <taxon>Oxalobacteraceae</taxon>
        <taxon>Telluria group</taxon>
        <taxon>Pseudoduganella</taxon>
    </lineage>
</organism>
<dbReference type="Pfam" id="PF05013">
    <property type="entry name" value="FGase"/>
    <property type="match status" value="1"/>
</dbReference>
<sequence length="310" mass="33847">MRTVTSHPISRRRNGWCWRAPSPPTAASCLPRCILEEARLQTDSANYHADAGTLPLLVSMPHVGTAIPGDIAAAMTPAALLKADTDWHLRELYGFARELGASTLAAHWSRYVIDLNRPADNANLYPGQDTTGLCPLDTFAREPLYQPGRAPDDAEVRRRLALYWQPYHEALQAELDRLLRLHGRVVLWEAHSIASVVPRFFEGKLPDLNFGSADGASCAPALMEAVTGAARADGRYTIAVNGRFKGGHITRIHGRPAAGIHALQLEMCQSTYMNETAPFAWRPDLAGQVQPLLRRMLGAAAVWAGEGSTA</sequence>
<gene>
    <name evidence="1" type="primary">hutG</name>
    <name evidence="1" type="ORF">EYF70_01530</name>
</gene>
<dbReference type="Proteomes" id="UP000292307">
    <property type="component" value="Chromosome"/>
</dbReference>
<dbReference type="GO" id="GO:0050129">
    <property type="term" value="F:N-formylglutamate deformylase activity"/>
    <property type="evidence" value="ECO:0007669"/>
    <property type="project" value="UniProtKB-EC"/>
</dbReference>
<dbReference type="EC" id="3.5.1.68" evidence="1"/>
<keyword evidence="1" id="KW-0378">Hydrolase</keyword>
<dbReference type="EMBL" id="CP036401">
    <property type="protein sequence ID" value="QBH99666.1"/>
    <property type="molecule type" value="Genomic_DNA"/>
</dbReference>
<dbReference type="Gene3D" id="3.40.630.40">
    <property type="entry name" value="Zn-dependent exopeptidases"/>
    <property type="match status" value="1"/>
</dbReference>
<evidence type="ECO:0000313" key="2">
    <source>
        <dbReference type="Proteomes" id="UP000292307"/>
    </source>
</evidence>
<proteinExistence type="predicted"/>
<evidence type="ECO:0000313" key="1">
    <source>
        <dbReference type="EMBL" id="QBH99666.1"/>
    </source>
</evidence>
<name>A0ABX5RNG6_9BURK</name>
<dbReference type="InterPro" id="IPR007709">
    <property type="entry name" value="N-FG_amidohydro"/>
</dbReference>
<dbReference type="NCBIfam" id="TIGR02017">
    <property type="entry name" value="hutG_amidohyd"/>
    <property type="match status" value="1"/>
</dbReference>
<dbReference type="InterPro" id="IPR010247">
    <property type="entry name" value="HutG_amidohyd"/>
</dbReference>
<protein>
    <submittedName>
        <fullName evidence="1">N-formylglutamate deformylase</fullName>
        <ecNumber evidence="1">3.5.1.68</ecNumber>
    </submittedName>
</protein>
<accession>A0ABX5RNG6</accession>
<keyword evidence="2" id="KW-1185">Reference proteome</keyword>
<reference evidence="1 2" key="1">
    <citation type="submission" date="2019-02" db="EMBL/GenBank/DDBJ databases">
        <title>Draft Genome Sequences of Six Type Strains of the Genus Massilia.</title>
        <authorList>
            <person name="Miess H."/>
            <person name="Frediansyhah A."/>
            <person name="Gross H."/>
        </authorList>
    </citation>
    <scope>NUCLEOTIDE SEQUENCE [LARGE SCALE GENOMIC DNA]</scope>
    <source>
        <strain evidence="1 2">DSM 17472</strain>
    </source>
</reference>